<reference evidence="2 3" key="1">
    <citation type="submission" date="2016-06" db="EMBL/GenBank/DDBJ databases">
        <title>Living apart together: crosstalk between the core and supernumerary genomes in a fungal plant pathogen.</title>
        <authorList>
            <person name="Vanheule A."/>
            <person name="Audenaert K."/>
            <person name="Warris S."/>
            <person name="Van De Geest H."/>
            <person name="Schijlen E."/>
            <person name="Hofte M."/>
            <person name="De Saeger S."/>
            <person name="Haesaert G."/>
            <person name="Waalwijk C."/>
            <person name="Van Der Lee T."/>
        </authorList>
    </citation>
    <scope>NUCLEOTIDE SEQUENCE [LARGE SCALE GENOMIC DNA]</scope>
    <source>
        <strain evidence="2 3">2516</strain>
    </source>
</reference>
<dbReference type="AlphaFoldDB" id="A0A1B8BA23"/>
<evidence type="ECO:0000313" key="2">
    <source>
        <dbReference type="EMBL" id="OBS29563.1"/>
    </source>
</evidence>
<evidence type="ECO:0000256" key="1">
    <source>
        <dbReference type="SAM" id="SignalP"/>
    </source>
</evidence>
<comment type="caution">
    <text evidence="2">The sequence shown here is derived from an EMBL/GenBank/DDBJ whole genome shotgun (WGS) entry which is preliminary data.</text>
</comment>
<feature type="signal peptide" evidence="1">
    <location>
        <begin position="1"/>
        <end position="18"/>
    </location>
</feature>
<accession>A0A1B8BA23</accession>
<keyword evidence="3" id="KW-1185">Reference proteome</keyword>
<proteinExistence type="predicted"/>
<dbReference type="Proteomes" id="UP000091967">
    <property type="component" value="Unassembled WGS sequence"/>
</dbReference>
<dbReference type="EMBL" id="LYXU01000001">
    <property type="protein sequence ID" value="OBS29563.1"/>
    <property type="molecule type" value="Genomic_DNA"/>
</dbReference>
<organism evidence="2 3">
    <name type="scientific">Fusarium poae</name>
    <dbReference type="NCBI Taxonomy" id="36050"/>
    <lineage>
        <taxon>Eukaryota</taxon>
        <taxon>Fungi</taxon>
        <taxon>Dikarya</taxon>
        <taxon>Ascomycota</taxon>
        <taxon>Pezizomycotina</taxon>
        <taxon>Sordariomycetes</taxon>
        <taxon>Hypocreomycetidae</taxon>
        <taxon>Hypocreales</taxon>
        <taxon>Nectriaceae</taxon>
        <taxon>Fusarium</taxon>
    </lineage>
</organism>
<keyword evidence="1" id="KW-0732">Signal</keyword>
<gene>
    <name evidence="2" type="ORF">FPOA_03501</name>
</gene>
<sequence length="277" mass="31043">MKLSLSLVYFNVMAVVAASQLFCVPRGFPDCQDGEGDALFTIHSSPRGCIKACYLEEQMENDNHGKRCKATTYCDTPVPCLIAEDSPGNVTLRFFTDDQDCNSNDIEAPVLTTRDIPSELICFNLTDTFSPGNRTTSGYQQALAPWEDPNSNISFHLQRNDFDSSSNYSQIRYELPGVEIGETSSWMLWVYPHLNCDTEIRGVDIHEYPWYQVDCQTEEAGECQDVDYTIQSFAILNGDRDGECKTWAQLGDATRARGQITPLLYNAFGMVVAVLVM</sequence>
<name>A0A1B8BA23_FUSPO</name>
<feature type="chain" id="PRO_5008603712" evidence="1">
    <location>
        <begin position="19"/>
        <end position="277"/>
    </location>
</feature>
<evidence type="ECO:0000313" key="3">
    <source>
        <dbReference type="Proteomes" id="UP000091967"/>
    </source>
</evidence>
<protein>
    <submittedName>
        <fullName evidence="2">Uncharacterized protein</fullName>
    </submittedName>
</protein>
<dbReference type="STRING" id="36050.A0A1B8BA23"/>